<dbReference type="AlphaFoldDB" id="A0AAU7DE28"/>
<protein>
    <submittedName>
        <fullName evidence="4">CpsD/CapB family tyrosine-protein kinase</fullName>
        <ecNumber evidence="4">2.7.10.2</ecNumber>
    </submittedName>
</protein>
<evidence type="ECO:0000313" key="4">
    <source>
        <dbReference type="EMBL" id="XBH15585.1"/>
    </source>
</evidence>
<gene>
    <name evidence="4" type="ORF">P8935_13500</name>
</gene>
<evidence type="ECO:0000256" key="1">
    <source>
        <dbReference type="ARBA" id="ARBA00022741"/>
    </source>
</evidence>
<dbReference type="InterPro" id="IPR005702">
    <property type="entry name" value="Wzc-like_C"/>
</dbReference>
<dbReference type="EC" id="2.7.10.2" evidence="4"/>
<dbReference type="PANTHER" id="PTHR32309">
    <property type="entry name" value="TYROSINE-PROTEIN KINASE"/>
    <property type="match status" value="1"/>
</dbReference>
<evidence type="ECO:0000256" key="2">
    <source>
        <dbReference type="ARBA" id="ARBA00022840"/>
    </source>
</evidence>
<dbReference type="CDD" id="cd05387">
    <property type="entry name" value="BY-kinase"/>
    <property type="match status" value="1"/>
</dbReference>
<dbReference type="EMBL" id="CP121196">
    <property type="protein sequence ID" value="XBH15585.1"/>
    <property type="molecule type" value="Genomic_DNA"/>
</dbReference>
<keyword evidence="4" id="KW-0418">Kinase</keyword>
<dbReference type="InterPro" id="IPR050445">
    <property type="entry name" value="Bact_polysacc_biosynth/exp"/>
</dbReference>
<dbReference type="NCBIfam" id="TIGR01007">
    <property type="entry name" value="eps_fam"/>
    <property type="match status" value="1"/>
</dbReference>
<sequence>MSQIFDALQRSEAERSGKNSPVAPHAIELLQRAESQASAHRSAADVPDSRTTTVVSATAVAALDPDGEAQIPSATVGDRSDSPMQCEVLNVSVSPESHLVSLPDSTNPASEAFHLLGVRLRHLRRQRPLKKVLVTSTIPQEGKSVVAANLACTLALHTRQKVLLLEGDVRRPTQSKIFGIANRPGICEWLNGDRALSSSMYRLERPGIWIFPAGAGTGNALELLQSGGATAMMEQVMSWFDWVVIDSPPILPMADTSVWTNLADGILIVTRQGITEKRQLKRGLEALGTQKLIGAVLNSARSVANSDYYYRPTNRLPTDDAEA</sequence>
<feature type="region of interest" description="Disordered" evidence="3">
    <location>
        <begin position="1"/>
        <end position="22"/>
    </location>
</feature>
<dbReference type="GO" id="GO:0004715">
    <property type="term" value="F:non-membrane spanning protein tyrosine kinase activity"/>
    <property type="evidence" value="ECO:0007669"/>
    <property type="project" value="UniProtKB-EC"/>
</dbReference>
<keyword evidence="2" id="KW-0067">ATP-binding</keyword>
<evidence type="ECO:0000256" key="3">
    <source>
        <dbReference type="SAM" id="MobiDB-lite"/>
    </source>
</evidence>
<reference evidence="4" key="1">
    <citation type="submission" date="2023-03" db="EMBL/GenBank/DDBJ databases">
        <title>Edaphobacter sp.</title>
        <authorList>
            <person name="Huber K.J."/>
            <person name="Papendorf J."/>
            <person name="Pilke C."/>
            <person name="Bunk B."/>
            <person name="Sproeer C."/>
            <person name="Pester M."/>
        </authorList>
    </citation>
    <scope>NUCLEOTIDE SEQUENCE</scope>
    <source>
        <strain evidence="4">DSM 110680</strain>
    </source>
</reference>
<dbReference type="InterPro" id="IPR027417">
    <property type="entry name" value="P-loop_NTPase"/>
</dbReference>
<accession>A0AAU7DE28</accession>
<keyword evidence="4" id="KW-0808">Transferase</keyword>
<dbReference type="Gene3D" id="3.40.50.300">
    <property type="entry name" value="P-loop containing nucleotide triphosphate hydrolases"/>
    <property type="match status" value="1"/>
</dbReference>
<name>A0AAU7DE28_9BACT</name>
<keyword evidence="1" id="KW-0547">Nucleotide-binding</keyword>
<proteinExistence type="predicted"/>
<dbReference type="SUPFAM" id="SSF52540">
    <property type="entry name" value="P-loop containing nucleoside triphosphate hydrolases"/>
    <property type="match status" value="1"/>
</dbReference>
<dbReference type="GO" id="GO:0005524">
    <property type="term" value="F:ATP binding"/>
    <property type="evidence" value="ECO:0007669"/>
    <property type="project" value="UniProtKB-KW"/>
</dbReference>
<organism evidence="4">
    <name type="scientific">Telmatobacter sp. DSM 110680</name>
    <dbReference type="NCBI Taxonomy" id="3036704"/>
    <lineage>
        <taxon>Bacteria</taxon>
        <taxon>Pseudomonadati</taxon>
        <taxon>Acidobacteriota</taxon>
        <taxon>Terriglobia</taxon>
        <taxon>Terriglobales</taxon>
        <taxon>Acidobacteriaceae</taxon>
        <taxon>Telmatobacter</taxon>
    </lineage>
</organism>
<dbReference type="RefSeq" id="WP_348260818.1">
    <property type="nucleotide sequence ID" value="NZ_CP121196.1"/>
</dbReference>
<dbReference type="PANTHER" id="PTHR32309:SF31">
    <property type="entry name" value="CAPSULAR EXOPOLYSACCHARIDE FAMILY"/>
    <property type="match status" value="1"/>
</dbReference>